<keyword evidence="10" id="KW-1185">Reference proteome</keyword>
<dbReference type="PROSITE" id="PS52016">
    <property type="entry name" value="TONB_DEPENDENT_REC_3"/>
    <property type="match status" value="1"/>
</dbReference>
<evidence type="ECO:0000313" key="10">
    <source>
        <dbReference type="Proteomes" id="UP001145087"/>
    </source>
</evidence>
<dbReference type="InterPro" id="IPR039426">
    <property type="entry name" value="TonB-dep_rcpt-like"/>
</dbReference>
<dbReference type="FunFam" id="2.170.130.10:FF:000008">
    <property type="entry name" value="SusC/RagA family TonB-linked outer membrane protein"/>
    <property type="match status" value="1"/>
</dbReference>
<organism evidence="9 10">
    <name type="scientific">Draconibacterium aestuarii</name>
    <dbReference type="NCBI Taxonomy" id="2998507"/>
    <lineage>
        <taxon>Bacteria</taxon>
        <taxon>Pseudomonadati</taxon>
        <taxon>Bacteroidota</taxon>
        <taxon>Bacteroidia</taxon>
        <taxon>Marinilabiliales</taxon>
        <taxon>Prolixibacteraceae</taxon>
        <taxon>Draconibacterium</taxon>
    </lineage>
</organism>
<evidence type="ECO:0000256" key="3">
    <source>
        <dbReference type="ARBA" id="ARBA00022452"/>
    </source>
</evidence>
<evidence type="ECO:0000256" key="4">
    <source>
        <dbReference type="ARBA" id="ARBA00022692"/>
    </source>
</evidence>
<dbReference type="Gene3D" id="2.40.170.20">
    <property type="entry name" value="TonB-dependent receptor, beta-barrel domain"/>
    <property type="match status" value="1"/>
</dbReference>
<dbReference type="EMBL" id="JAPOHD010000066">
    <property type="protein sequence ID" value="MCY1723074.1"/>
    <property type="molecule type" value="Genomic_DNA"/>
</dbReference>
<evidence type="ECO:0000256" key="2">
    <source>
        <dbReference type="ARBA" id="ARBA00022448"/>
    </source>
</evidence>
<name>A0A9X3J6V8_9BACT</name>
<evidence type="ECO:0000256" key="5">
    <source>
        <dbReference type="ARBA" id="ARBA00023136"/>
    </source>
</evidence>
<evidence type="ECO:0000256" key="7">
    <source>
        <dbReference type="PROSITE-ProRule" id="PRU01360"/>
    </source>
</evidence>
<dbReference type="Pfam" id="PF07715">
    <property type="entry name" value="Plug"/>
    <property type="match status" value="1"/>
</dbReference>
<dbReference type="AlphaFoldDB" id="A0A9X3J6V8"/>
<keyword evidence="5 7" id="KW-0472">Membrane</keyword>
<dbReference type="RefSeq" id="WP_343335399.1">
    <property type="nucleotide sequence ID" value="NZ_JAPOHD010000066.1"/>
</dbReference>
<keyword evidence="3 7" id="KW-1134">Transmembrane beta strand</keyword>
<dbReference type="NCBIfam" id="TIGR04056">
    <property type="entry name" value="OMP_RagA_SusC"/>
    <property type="match status" value="1"/>
</dbReference>
<dbReference type="InterPro" id="IPR008969">
    <property type="entry name" value="CarboxyPept-like_regulatory"/>
</dbReference>
<evidence type="ECO:0000256" key="1">
    <source>
        <dbReference type="ARBA" id="ARBA00004571"/>
    </source>
</evidence>
<dbReference type="NCBIfam" id="TIGR04057">
    <property type="entry name" value="SusC_RagA_signa"/>
    <property type="match status" value="1"/>
</dbReference>
<comment type="subcellular location">
    <subcellularLocation>
        <location evidence="1 7">Cell outer membrane</location>
        <topology evidence="1 7">Multi-pass membrane protein</topology>
    </subcellularLocation>
</comment>
<proteinExistence type="inferred from homology"/>
<dbReference type="InterPro" id="IPR023997">
    <property type="entry name" value="TonB-dep_OMP_SusC/RagA_CS"/>
</dbReference>
<dbReference type="SUPFAM" id="SSF56935">
    <property type="entry name" value="Porins"/>
    <property type="match status" value="1"/>
</dbReference>
<protein>
    <submittedName>
        <fullName evidence="9">TonB-dependent receptor</fullName>
    </submittedName>
</protein>
<dbReference type="Proteomes" id="UP001145087">
    <property type="component" value="Unassembled WGS sequence"/>
</dbReference>
<dbReference type="Gene3D" id="2.60.40.1120">
    <property type="entry name" value="Carboxypeptidase-like, regulatory domain"/>
    <property type="match status" value="1"/>
</dbReference>
<keyword evidence="4 7" id="KW-0812">Transmembrane</keyword>
<dbReference type="InterPro" id="IPR023996">
    <property type="entry name" value="TonB-dep_OMP_SusC/RagA"/>
</dbReference>
<gene>
    <name evidence="9" type="ORF">OU798_22185</name>
</gene>
<feature type="domain" description="TonB-dependent receptor plug" evidence="8">
    <location>
        <begin position="173"/>
        <end position="293"/>
    </location>
</feature>
<dbReference type="InterPro" id="IPR037066">
    <property type="entry name" value="Plug_dom_sf"/>
</dbReference>
<dbReference type="SUPFAM" id="SSF49464">
    <property type="entry name" value="Carboxypeptidase regulatory domain-like"/>
    <property type="match status" value="1"/>
</dbReference>
<comment type="similarity">
    <text evidence="7">Belongs to the TonB-dependent receptor family.</text>
</comment>
<evidence type="ECO:0000259" key="8">
    <source>
        <dbReference type="Pfam" id="PF07715"/>
    </source>
</evidence>
<keyword evidence="6 7" id="KW-0998">Cell outer membrane</keyword>
<dbReference type="InterPro" id="IPR036942">
    <property type="entry name" value="Beta-barrel_TonB_sf"/>
</dbReference>
<dbReference type="InterPro" id="IPR012910">
    <property type="entry name" value="Plug_dom"/>
</dbReference>
<sequence>MKSSFGEVIEQLEKVTDYRFIIKSNETILDKEVNVKFNEQSIENILSNLLEGSDYSYKVIDRYIAITPISEAQENRNGVQQNPIKGKVIDSEGFPLPGVTVIIKGTTQGTVTTGDGSYALNNTPEDAVLIFSFVGMKPQEIAVAGKTEINITLEPDAIGIEEVIAVGYGTQKKASVTGAIAHYSADQLNERPVQRLDQALVGQMAGVRVKQTSGMPGKGMSIQIRGTGSITANNEPLYVIDGFPLEMSTQNSSGGFSSGNPLDNINPNDIESIQVLKDAAAAAIYGSRASNGVVLIQTKKGKTGKPTINFNMYSGWNEPNRKMDVLNTDEWIDRAIEYMDVNYISKDPGDQNRSASDDYATRIANIGSFDRNQIPDADWYKSDLGKYESVDWQDEVFRKGIVQNYQLSANGGNDGIKYFVSGDYLNQQAYFNNVDYERFSMRTNIEVTPNEKITAGINIAPSYSIGQDPGVEGKDRILHVAVGMPPITEEEVSLNINVGENGQLTYGNSRNSPVAVLENTIGETKIFRTLATIFGEYEIIDGLKFKSSANIDHTDQKYKYYRPAFVNGKTPSARVASGSYSGFTRQTFVNENTLAYNRVYNETHNVSAVAGFSYNFNKLENFRIGTTGGFGTDYITTLNDANDIKATATDTYESQSVLLSYFGRVNYSYMERYLLTASIRRDGSSRFGNDTKWGIFPAASFGWRVSEESFLADVDWLSNLKARFSWGKAGNNSIGDYTHIALLQAADYSFNGSKVVGQASKNYPNGDLGWEESETLNYGLDFGIYSNRVYGSIEYYTKTNTNLLLSIPVPAATGFTTALTNIGEVFNHGWEFELNSRNFSGAFEWTTSFNLGFNANEVRQLGPNNTPILGGAYDIQHNILTVGEPMYSINVVKQDGILTQADIDAGAALYGNQVEGDPKYVDYNGDGVISPDDRQILGHPNPDYVWGITNNFRYKGFDLNILVQGQHGGTLYSTFGRAMDRTGMGWLDQAIGLWADRWRSPEDPGDGLKGKVNSSFGRIKNTDWMYSNDYWRVRNITLGYDLGQHIKSNVVSGVRIYVTAENWFGNDNYYGGFNPEAVNTSGDDYGGAPLAKSMIFGANITF</sequence>
<accession>A0A9X3J6V8</accession>
<evidence type="ECO:0000256" key="6">
    <source>
        <dbReference type="ARBA" id="ARBA00023237"/>
    </source>
</evidence>
<keyword evidence="2 7" id="KW-0813">Transport</keyword>
<reference evidence="9" key="1">
    <citation type="submission" date="2022-11" db="EMBL/GenBank/DDBJ databases">
        <title>Marilongibacter aestuarii gen. nov., sp. nov., isolated from tidal flat sediment.</title>
        <authorList>
            <person name="Jiayan W."/>
        </authorList>
    </citation>
    <scope>NUCLEOTIDE SEQUENCE</scope>
    <source>
        <strain evidence="9">Z1-6</strain>
    </source>
</reference>
<dbReference type="GO" id="GO:0009279">
    <property type="term" value="C:cell outer membrane"/>
    <property type="evidence" value="ECO:0007669"/>
    <property type="project" value="UniProtKB-SubCell"/>
</dbReference>
<keyword evidence="9" id="KW-0675">Receptor</keyword>
<comment type="caution">
    <text evidence="9">The sequence shown here is derived from an EMBL/GenBank/DDBJ whole genome shotgun (WGS) entry which is preliminary data.</text>
</comment>
<dbReference type="Gene3D" id="3.55.50.30">
    <property type="match status" value="1"/>
</dbReference>
<evidence type="ECO:0000313" key="9">
    <source>
        <dbReference type="EMBL" id="MCY1723074.1"/>
    </source>
</evidence>
<dbReference type="Gene3D" id="2.170.130.10">
    <property type="entry name" value="TonB-dependent receptor, plug domain"/>
    <property type="match status" value="1"/>
</dbReference>
<dbReference type="Pfam" id="PF13715">
    <property type="entry name" value="CarbopepD_reg_2"/>
    <property type="match status" value="1"/>
</dbReference>